<dbReference type="PANTHER" id="PTHR35369:SF2">
    <property type="entry name" value="BLR3025 PROTEIN"/>
    <property type="match status" value="1"/>
</dbReference>
<dbReference type="AlphaFoldDB" id="A0A1L1PM49"/>
<dbReference type="GO" id="GO:0006281">
    <property type="term" value="P:DNA repair"/>
    <property type="evidence" value="ECO:0007669"/>
    <property type="project" value="TreeGrafter"/>
</dbReference>
<evidence type="ECO:0000313" key="4">
    <source>
        <dbReference type="Proteomes" id="UP000028878"/>
    </source>
</evidence>
<dbReference type="CDD" id="cd03468">
    <property type="entry name" value="PolY_like"/>
    <property type="match status" value="1"/>
</dbReference>
<dbReference type="EMBL" id="CCAE010000003">
    <property type="protein sequence ID" value="CDN86395.1"/>
    <property type="molecule type" value="Genomic_DNA"/>
</dbReference>
<keyword evidence="1" id="KW-0227">DNA damage</keyword>
<dbReference type="RefSeq" id="WP_009517252.1">
    <property type="nucleotide sequence ID" value="NZ_CCAE010000003.1"/>
</dbReference>
<evidence type="ECO:0000256" key="2">
    <source>
        <dbReference type="SAM" id="MobiDB-lite"/>
    </source>
</evidence>
<evidence type="ECO:0000313" key="3">
    <source>
        <dbReference type="EMBL" id="CDN86395.1"/>
    </source>
</evidence>
<dbReference type="SUPFAM" id="SSF56672">
    <property type="entry name" value="DNA/RNA polymerases"/>
    <property type="match status" value="1"/>
</dbReference>
<gene>
    <name evidence="3" type="ORF">BN948_00796</name>
</gene>
<dbReference type="InterPro" id="IPR043502">
    <property type="entry name" value="DNA/RNA_pol_sf"/>
</dbReference>
<dbReference type="Proteomes" id="UP000028878">
    <property type="component" value="Unassembled WGS sequence"/>
</dbReference>
<dbReference type="PANTHER" id="PTHR35369">
    <property type="entry name" value="BLR3025 PROTEIN-RELATED"/>
    <property type="match status" value="1"/>
</dbReference>
<evidence type="ECO:0000256" key="1">
    <source>
        <dbReference type="ARBA" id="ARBA00022763"/>
    </source>
</evidence>
<feature type="region of interest" description="Disordered" evidence="2">
    <location>
        <begin position="339"/>
        <end position="364"/>
    </location>
</feature>
<sequence>MWWAALLLPEANGDSTSAPEAADAMGARLAALGTWALQFTPRVASVEGAVLMELEASLRLFGGRPALRERVREAAMAEFGIHRIGWAPTGLAALAFARAGVDGAETPLSPALDRLPLDTLGAVAPHRGTLARLGCRTLGDVRRLPRGGLGRRFDAALLEALDQAHGQRPEPQRWLAPPETFLARLELMSRVEDAPALMHGAHRLLLRLCGWLAARHRGVTAFALRWAHDAMRSRAAGEGGELVLRTRTPTRRIEHLARLLAEHLARTELLAPVGDLELEALDTQPLAPPSASLLPDDGTADTALDETLERIAARLGAPRVLRPVPLDDHRLEHMQRWQPVGEPLPRARPAPHPHDHLPDRTPQPSWVLPQPLRLPVRGHRPMYRSVLLLIAGPHRVEGGWWDRATDGAQHRHAQRDYFVALDEQAGVLWVFQERLADEDGAWYLHGVFA</sequence>
<accession>A0A1L1PM49</accession>
<reference evidence="4" key="1">
    <citation type="submission" date="2014-11" db="EMBL/GenBank/DDBJ databases">
        <title>Draft genome sequence of Hydrogenophaga intermedia S1.</title>
        <authorList>
            <person name="Gan H.M."/>
            <person name="Chew T.H."/>
            <person name="Stolz A."/>
        </authorList>
    </citation>
    <scope>NUCLEOTIDE SEQUENCE [LARGE SCALE GENOMIC DNA]</scope>
    <source>
        <strain evidence="4">S1</strain>
    </source>
</reference>
<dbReference type="InterPro" id="IPR050356">
    <property type="entry name" value="SulA_CellDiv_inhibitor"/>
</dbReference>
<organism evidence="3 4">
    <name type="scientific">Hydrogenophaga intermedia</name>
    <dbReference type="NCBI Taxonomy" id="65786"/>
    <lineage>
        <taxon>Bacteria</taxon>
        <taxon>Pseudomonadati</taxon>
        <taxon>Pseudomonadota</taxon>
        <taxon>Betaproteobacteria</taxon>
        <taxon>Burkholderiales</taxon>
        <taxon>Comamonadaceae</taxon>
        <taxon>Hydrogenophaga</taxon>
    </lineage>
</organism>
<keyword evidence="4" id="KW-1185">Reference proteome</keyword>
<name>A0A1L1PM49_HYDIT</name>
<proteinExistence type="predicted"/>
<protein>
    <submittedName>
        <fullName evidence="3">Uncharacterized protein</fullName>
    </submittedName>
</protein>